<dbReference type="Pfam" id="PF04073">
    <property type="entry name" value="tRNA_edit"/>
    <property type="match status" value="1"/>
</dbReference>
<proteinExistence type="predicted"/>
<dbReference type="SUPFAM" id="SSF55826">
    <property type="entry name" value="YbaK/ProRS associated domain"/>
    <property type="match status" value="1"/>
</dbReference>
<dbReference type="EC" id="4.2.-.-" evidence="2"/>
<dbReference type="GO" id="GO:0016829">
    <property type="term" value="F:lyase activity"/>
    <property type="evidence" value="ECO:0007669"/>
    <property type="project" value="UniProtKB-KW"/>
</dbReference>
<evidence type="ECO:0000313" key="3">
    <source>
        <dbReference type="Proteomes" id="UP000219336"/>
    </source>
</evidence>
<dbReference type="InterPro" id="IPR036754">
    <property type="entry name" value="YbaK/aa-tRNA-synt-asso_dom_sf"/>
</dbReference>
<organism evidence="2 3">
    <name type="scientific">Vibrio thalassae</name>
    <dbReference type="NCBI Taxonomy" id="1243014"/>
    <lineage>
        <taxon>Bacteria</taxon>
        <taxon>Pseudomonadati</taxon>
        <taxon>Pseudomonadota</taxon>
        <taxon>Gammaproteobacteria</taxon>
        <taxon>Vibrionales</taxon>
        <taxon>Vibrionaceae</taxon>
        <taxon>Vibrio</taxon>
    </lineage>
</organism>
<dbReference type="GO" id="GO:0002161">
    <property type="term" value="F:aminoacyl-tRNA deacylase activity"/>
    <property type="evidence" value="ECO:0007669"/>
    <property type="project" value="InterPro"/>
</dbReference>
<keyword evidence="2" id="KW-0456">Lyase</keyword>
<gene>
    <name evidence="2" type="primary">ybaK_1</name>
    <name evidence="2" type="ORF">VTH8203_00345</name>
</gene>
<evidence type="ECO:0000259" key="1">
    <source>
        <dbReference type="Pfam" id="PF04073"/>
    </source>
</evidence>
<dbReference type="EMBL" id="OANU01000002">
    <property type="protein sequence ID" value="SNX45349.1"/>
    <property type="molecule type" value="Genomic_DNA"/>
</dbReference>
<dbReference type="OrthoDB" id="9798760at2"/>
<accession>A0A240EAW8</accession>
<sequence length="154" mass="17349">MIDTRITAYLDERDIPYRVLMQSREAVSIEDAAKLRDIETHTMVKTLLLRDMDNQLVLACCQGNKQVDPKKVRALLNTRRMTCVSSEQVEVLTGFAIGTVTPLLLKTSMPIIFDNEIKQNTLVTISSGQRIAGIEIALKDLVEQCSPLWSDITR</sequence>
<name>A0A240EAW8_9VIBR</name>
<dbReference type="Proteomes" id="UP000219336">
    <property type="component" value="Unassembled WGS sequence"/>
</dbReference>
<keyword evidence="3" id="KW-1185">Reference proteome</keyword>
<dbReference type="CDD" id="cd04332">
    <property type="entry name" value="YbaK_like"/>
    <property type="match status" value="1"/>
</dbReference>
<dbReference type="InterPro" id="IPR007214">
    <property type="entry name" value="YbaK/aa-tRNA-synth-assoc-dom"/>
</dbReference>
<dbReference type="PANTHER" id="PTHR30411:SF1">
    <property type="entry name" value="CYTOPLASMIC PROTEIN"/>
    <property type="match status" value="1"/>
</dbReference>
<feature type="domain" description="YbaK/aminoacyl-tRNA synthetase-associated" evidence="1">
    <location>
        <begin position="25"/>
        <end position="142"/>
    </location>
</feature>
<dbReference type="Gene3D" id="3.90.960.10">
    <property type="entry name" value="YbaK/aminoacyl-tRNA synthetase-associated domain"/>
    <property type="match status" value="1"/>
</dbReference>
<evidence type="ECO:0000313" key="2">
    <source>
        <dbReference type="EMBL" id="SNX45349.1"/>
    </source>
</evidence>
<dbReference type="PANTHER" id="PTHR30411">
    <property type="entry name" value="CYTOPLASMIC PROTEIN"/>
    <property type="match status" value="1"/>
</dbReference>
<dbReference type="AlphaFoldDB" id="A0A240EAW8"/>
<dbReference type="RefSeq" id="WP_096992084.1">
    <property type="nucleotide sequence ID" value="NZ_JBHSII010000001.1"/>
</dbReference>
<protein>
    <submittedName>
        <fullName evidence="2">Cys-tRNA(Pro)/Cys-tRNA(Cys) deacylase YbaK</fullName>
        <ecNumber evidence="2">4.2.-.-</ecNumber>
    </submittedName>
</protein>
<reference evidence="3" key="1">
    <citation type="submission" date="2016-06" db="EMBL/GenBank/DDBJ databases">
        <authorList>
            <person name="Rodrigo-Torres L."/>
            <person name="Arahal R.D."/>
            <person name="Lucena T."/>
        </authorList>
    </citation>
    <scope>NUCLEOTIDE SEQUENCE [LARGE SCALE GENOMIC DNA]</scope>
    <source>
        <strain evidence="3">CECT8203</strain>
    </source>
</reference>